<evidence type="ECO:0000313" key="2">
    <source>
        <dbReference type="Proteomes" id="UP000000663"/>
    </source>
</evidence>
<dbReference type="Gene3D" id="3.30.160.250">
    <property type="match status" value="1"/>
</dbReference>
<dbReference type="Proteomes" id="UP000000663">
    <property type="component" value="Chromosome"/>
</dbReference>
<organism evidence="1 2">
    <name type="scientific">Methanocella arvoryzae (strain DSM 22066 / NBRC 105507 / MRE50)</name>
    <dbReference type="NCBI Taxonomy" id="351160"/>
    <lineage>
        <taxon>Archaea</taxon>
        <taxon>Methanobacteriati</taxon>
        <taxon>Methanobacteriota</taxon>
        <taxon>Stenosarchaea group</taxon>
        <taxon>Methanomicrobia</taxon>
        <taxon>Methanocellales</taxon>
        <taxon>Methanocellaceae</taxon>
        <taxon>Methanocella</taxon>
    </lineage>
</organism>
<evidence type="ECO:0000313" key="1">
    <source>
        <dbReference type="EMBL" id="CAJ35099.1"/>
    </source>
</evidence>
<reference evidence="1 2" key="1">
    <citation type="journal article" date="2006" name="Science">
        <title>Genome of rice cluster I archaea -- the key methane producers in the rice rhizosphere.</title>
        <authorList>
            <person name="Erkel C."/>
            <person name="Kube M."/>
            <person name="Reinhardt R."/>
            <person name="Liesack W."/>
        </authorList>
    </citation>
    <scope>NUCLEOTIDE SEQUENCE [LARGE SCALE GENOMIC DNA]</scope>
    <source>
        <strain evidence="2">DSM 22066 / NBRC 105507 / MRE50</strain>
    </source>
</reference>
<dbReference type="eggNOG" id="arCOG12612">
    <property type="taxonomic scope" value="Archaea"/>
</dbReference>
<dbReference type="EMBL" id="AM114193">
    <property type="protein sequence ID" value="CAJ35099.1"/>
    <property type="molecule type" value="Genomic_DNA"/>
</dbReference>
<dbReference type="GeneID" id="5144781"/>
<protein>
    <submittedName>
        <fullName evidence="1">Uncharacterized protein</fullName>
    </submittedName>
</protein>
<keyword evidence="2" id="KW-1185">Reference proteome</keyword>
<sequence length="85" mass="9522">MNENETTIRVDGMLSVTLRVHQGEKMLVASNRELGIVTQGKNWNILMKNIRDVIETYFDIPSADAVKILLEIDPMVTDNAETASC</sequence>
<accession>Q0W927</accession>
<proteinExistence type="predicted"/>
<dbReference type="AlphaFoldDB" id="Q0W927"/>
<dbReference type="RefSeq" id="WP_012037386.1">
    <property type="nucleotide sequence ID" value="NC_009464.1"/>
</dbReference>
<dbReference type="KEGG" id="rci:LRC68"/>
<name>Q0W927_METAR</name>
<gene>
    <name evidence="1" type="ORF">LRC68</name>
</gene>
<dbReference type="OrthoDB" id="374671at2157"/>